<proteinExistence type="predicted"/>
<feature type="chain" id="PRO_5046132562" evidence="1">
    <location>
        <begin position="22"/>
        <end position="48"/>
    </location>
</feature>
<dbReference type="RefSeq" id="WP_252579001.1">
    <property type="nucleotide sequence ID" value="NZ_CP071527.1"/>
</dbReference>
<name>A0ABY4Y6K2_9GAMM</name>
<feature type="signal peptide" evidence="1">
    <location>
        <begin position="1"/>
        <end position="21"/>
    </location>
</feature>
<reference evidence="2" key="1">
    <citation type="submission" date="2021-03" db="EMBL/GenBank/DDBJ databases">
        <title>Legionella lytica PCM 2298.</title>
        <authorList>
            <person name="Koper P."/>
        </authorList>
    </citation>
    <scope>NUCLEOTIDE SEQUENCE</scope>
    <source>
        <strain evidence="2">PCM 2298</strain>
    </source>
</reference>
<evidence type="ECO:0000313" key="3">
    <source>
        <dbReference type="Proteomes" id="UP001057474"/>
    </source>
</evidence>
<evidence type="ECO:0000256" key="1">
    <source>
        <dbReference type="SAM" id="SignalP"/>
    </source>
</evidence>
<dbReference type="Proteomes" id="UP001057474">
    <property type="component" value="Chromosome"/>
</dbReference>
<protein>
    <submittedName>
        <fullName evidence="2">Uncharacterized protein</fullName>
    </submittedName>
</protein>
<gene>
    <name evidence="2" type="ORF">J2N86_08705</name>
</gene>
<evidence type="ECO:0000313" key="2">
    <source>
        <dbReference type="EMBL" id="USQ12787.1"/>
    </source>
</evidence>
<dbReference type="EMBL" id="CP071527">
    <property type="protein sequence ID" value="USQ12787.1"/>
    <property type="molecule type" value="Genomic_DNA"/>
</dbReference>
<keyword evidence="3" id="KW-1185">Reference proteome</keyword>
<organism evidence="2 3">
    <name type="scientific">Legionella lytica</name>
    <dbReference type="NCBI Taxonomy" id="96232"/>
    <lineage>
        <taxon>Bacteria</taxon>
        <taxon>Pseudomonadati</taxon>
        <taxon>Pseudomonadota</taxon>
        <taxon>Gammaproteobacteria</taxon>
        <taxon>Legionellales</taxon>
        <taxon>Legionellaceae</taxon>
        <taxon>Legionella</taxon>
    </lineage>
</organism>
<sequence length="48" mass="5126">MNKGRMGIAALFLLGTMSSVAAPTSSVVTLSGGEMWLRGQARRFRLQA</sequence>
<accession>A0ABY4Y6K2</accession>
<keyword evidence="1" id="KW-0732">Signal</keyword>